<dbReference type="InterPro" id="IPR029787">
    <property type="entry name" value="Nucleotide_cyclase"/>
</dbReference>
<feature type="domain" description="GGDEF" evidence="3">
    <location>
        <begin position="204"/>
        <end position="337"/>
    </location>
</feature>
<dbReference type="EC" id="2.7.7.65" evidence="1"/>
<proteinExistence type="predicted"/>
<dbReference type="PANTHER" id="PTHR45138:SF9">
    <property type="entry name" value="DIGUANYLATE CYCLASE DGCM-RELATED"/>
    <property type="match status" value="1"/>
</dbReference>
<dbReference type="InterPro" id="IPR000160">
    <property type="entry name" value="GGDEF_dom"/>
</dbReference>
<dbReference type="GO" id="GO:0005886">
    <property type="term" value="C:plasma membrane"/>
    <property type="evidence" value="ECO:0007669"/>
    <property type="project" value="TreeGrafter"/>
</dbReference>
<dbReference type="AlphaFoldDB" id="A0A942I3B6"/>
<dbReference type="InterPro" id="IPR029016">
    <property type="entry name" value="GAF-like_dom_sf"/>
</dbReference>
<dbReference type="RefSeq" id="WP_188255634.1">
    <property type="nucleotide sequence ID" value="NZ_JABVCF010000008.1"/>
</dbReference>
<comment type="catalytic activity">
    <reaction evidence="2">
        <text>2 GTP = 3',3'-c-di-GMP + 2 diphosphate</text>
        <dbReference type="Rhea" id="RHEA:24898"/>
        <dbReference type="ChEBI" id="CHEBI:33019"/>
        <dbReference type="ChEBI" id="CHEBI:37565"/>
        <dbReference type="ChEBI" id="CHEBI:58805"/>
        <dbReference type="EC" id="2.7.7.65"/>
    </reaction>
</comment>
<dbReference type="PANTHER" id="PTHR45138">
    <property type="entry name" value="REGULATORY COMPONENTS OF SENSORY TRANSDUCTION SYSTEM"/>
    <property type="match status" value="1"/>
</dbReference>
<dbReference type="Gene3D" id="3.30.450.40">
    <property type="match status" value="1"/>
</dbReference>
<dbReference type="Proteomes" id="UP000680348">
    <property type="component" value="Unassembled WGS sequence"/>
</dbReference>
<dbReference type="SUPFAM" id="SSF55781">
    <property type="entry name" value="GAF domain-like"/>
    <property type="match status" value="1"/>
</dbReference>
<organism evidence="4 5">
    <name type="scientific">Pseudaminobacter soli</name>
    <name type="common">ex Zhang et al. 2022</name>
    <dbReference type="NCBI Taxonomy" id="2831468"/>
    <lineage>
        <taxon>Bacteria</taxon>
        <taxon>Pseudomonadati</taxon>
        <taxon>Pseudomonadota</taxon>
        <taxon>Alphaproteobacteria</taxon>
        <taxon>Hyphomicrobiales</taxon>
        <taxon>Phyllobacteriaceae</taxon>
        <taxon>Pseudaminobacter</taxon>
    </lineage>
</organism>
<dbReference type="CDD" id="cd01949">
    <property type="entry name" value="GGDEF"/>
    <property type="match status" value="1"/>
</dbReference>
<dbReference type="GO" id="GO:0052621">
    <property type="term" value="F:diguanylate cyclase activity"/>
    <property type="evidence" value="ECO:0007669"/>
    <property type="project" value="UniProtKB-EC"/>
</dbReference>
<dbReference type="FunFam" id="3.30.70.270:FF:000001">
    <property type="entry name" value="Diguanylate cyclase domain protein"/>
    <property type="match status" value="1"/>
</dbReference>
<evidence type="ECO:0000256" key="2">
    <source>
        <dbReference type="ARBA" id="ARBA00034247"/>
    </source>
</evidence>
<dbReference type="GO" id="GO:1902201">
    <property type="term" value="P:negative regulation of bacterial-type flagellum-dependent cell motility"/>
    <property type="evidence" value="ECO:0007669"/>
    <property type="project" value="TreeGrafter"/>
</dbReference>
<gene>
    <name evidence="4" type="ORF">KEU06_15785</name>
</gene>
<keyword evidence="5" id="KW-1185">Reference proteome</keyword>
<dbReference type="Gene3D" id="3.30.70.270">
    <property type="match status" value="1"/>
</dbReference>
<evidence type="ECO:0000256" key="1">
    <source>
        <dbReference type="ARBA" id="ARBA00012528"/>
    </source>
</evidence>
<dbReference type="Pfam" id="PF01590">
    <property type="entry name" value="GAF"/>
    <property type="match status" value="1"/>
</dbReference>
<evidence type="ECO:0000259" key="3">
    <source>
        <dbReference type="PROSITE" id="PS50887"/>
    </source>
</evidence>
<dbReference type="SMART" id="SM00267">
    <property type="entry name" value="GGDEF"/>
    <property type="match status" value="1"/>
</dbReference>
<dbReference type="InterPro" id="IPR043128">
    <property type="entry name" value="Rev_trsase/Diguanyl_cyclase"/>
</dbReference>
<dbReference type="NCBIfam" id="TIGR00254">
    <property type="entry name" value="GGDEF"/>
    <property type="match status" value="1"/>
</dbReference>
<dbReference type="SUPFAM" id="SSF55073">
    <property type="entry name" value="Nucleotide cyclase"/>
    <property type="match status" value="1"/>
</dbReference>
<name>A0A942I3B6_9HYPH</name>
<dbReference type="EMBL" id="JAGWCR010000008">
    <property type="protein sequence ID" value="MBS3650073.1"/>
    <property type="molecule type" value="Genomic_DNA"/>
</dbReference>
<evidence type="ECO:0000313" key="5">
    <source>
        <dbReference type="Proteomes" id="UP000680348"/>
    </source>
</evidence>
<dbReference type="InterPro" id="IPR050469">
    <property type="entry name" value="Diguanylate_Cyclase"/>
</dbReference>
<protein>
    <recommendedName>
        <fullName evidence="1">diguanylate cyclase</fullName>
        <ecNumber evidence="1">2.7.7.65</ecNumber>
    </recommendedName>
</protein>
<dbReference type="PROSITE" id="PS50887">
    <property type="entry name" value="GGDEF"/>
    <property type="match status" value="1"/>
</dbReference>
<evidence type="ECO:0000313" key="4">
    <source>
        <dbReference type="EMBL" id="MBS3650073.1"/>
    </source>
</evidence>
<comment type="caution">
    <text evidence="4">The sequence shown here is derived from an EMBL/GenBank/DDBJ whole genome shotgun (WGS) entry which is preliminary data.</text>
</comment>
<reference evidence="4" key="1">
    <citation type="submission" date="2021-04" db="EMBL/GenBank/DDBJ databases">
        <title>Pseudaminobacter soli sp. nov., isolated from paddy soil contaminated by heavy metals.</title>
        <authorList>
            <person name="Zhang K."/>
        </authorList>
    </citation>
    <scope>NUCLEOTIDE SEQUENCE</scope>
    <source>
        <strain evidence="4">19-2017</strain>
    </source>
</reference>
<dbReference type="GO" id="GO:0043709">
    <property type="term" value="P:cell adhesion involved in single-species biofilm formation"/>
    <property type="evidence" value="ECO:0007669"/>
    <property type="project" value="TreeGrafter"/>
</dbReference>
<dbReference type="SMART" id="SM00065">
    <property type="entry name" value="GAF"/>
    <property type="match status" value="1"/>
</dbReference>
<accession>A0A942I3B6</accession>
<dbReference type="Pfam" id="PF00990">
    <property type="entry name" value="GGDEF"/>
    <property type="match status" value="1"/>
</dbReference>
<sequence>MLREQTIGVEAEPSAAEAAEHQRLDALDRLDAVDAPRNESFDRIARLIQTIFEVPIALVTVIDAHRQLYKACIGLNIEQVERRDTICRMTIQQEGPMIISDTLADPNFATHPHVTGGLKVRFYAGASLRTPDGHNIGTVCAIDTKPRSFSERQTRVLAELADMTVEYIALRQLASIDALTGALTRRAFRESGERAIALAQRHKHNLSLIALDIDHFKRVNDSFGHAAGDQVLAAVASACAANLRQSDVFGRIGGEEFAIILPHTHRSGALEVAEKLRAAIAGTEFRLGGEPCQITASFGVSTLDIATTDVDGLLANADAALYQAKAEGRNRVIGWRPQPSPESHARRRVLKAGQIHFNRRMSTVDCTVRTLSEEGAGLDLSSSYGLPEKFNLMIRSDGIDRPCRIVSQTERHVEVEFC</sequence>
<dbReference type="InterPro" id="IPR003018">
    <property type="entry name" value="GAF"/>
</dbReference>